<evidence type="ECO:0000313" key="1">
    <source>
        <dbReference type="EMBL" id="KKU44548.1"/>
    </source>
</evidence>
<protein>
    <submittedName>
        <fullName evidence="1">Uncharacterized protein</fullName>
    </submittedName>
</protein>
<sequence length="48" mass="5365">EKFATHKSNRADVAGHLTENVWNGRSSVQFQLTDFKMAGSDIQEAEVN</sequence>
<dbReference type="Gene3D" id="2.40.50.460">
    <property type="match status" value="1"/>
</dbReference>
<proteinExistence type="predicted"/>
<evidence type="ECO:0000313" key="2">
    <source>
        <dbReference type="Proteomes" id="UP000034487"/>
    </source>
</evidence>
<comment type="caution">
    <text evidence="1">The sequence shown here is derived from an EMBL/GenBank/DDBJ whole genome shotgun (WGS) entry which is preliminary data.</text>
</comment>
<accession>A0A0G1SRE4</accession>
<feature type="non-terminal residue" evidence="1">
    <location>
        <position position="1"/>
    </location>
</feature>
<reference evidence="1 2" key="1">
    <citation type="journal article" date="2015" name="Nature">
        <title>rRNA introns, odd ribosomes, and small enigmatic genomes across a large radiation of phyla.</title>
        <authorList>
            <person name="Brown C.T."/>
            <person name="Hug L.A."/>
            <person name="Thomas B.C."/>
            <person name="Sharon I."/>
            <person name="Castelle C.J."/>
            <person name="Singh A."/>
            <person name="Wilkins M.J."/>
            <person name="Williams K.H."/>
            <person name="Banfield J.F."/>
        </authorList>
    </citation>
    <scope>NUCLEOTIDE SEQUENCE [LARGE SCALE GENOMIC DNA]</scope>
</reference>
<name>A0A0G1SRE4_9BACT</name>
<gene>
    <name evidence="1" type="ORF">UX60_C0001G0001</name>
</gene>
<dbReference type="AlphaFoldDB" id="A0A0G1SRE4"/>
<dbReference type="EMBL" id="LCMV01000001">
    <property type="protein sequence ID" value="KKU44548.1"/>
    <property type="molecule type" value="Genomic_DNA"/>
</dbReference>
<organism evidence="1 2">
    <name type="scientific">Berkelbacteria bacterium GW2011_GWA2_46_7</name>
    <dbReference type="NCBI Taxonomy" id="1618335"/>
    <lineage>
        <taxon>Bacteria</taxon>
        <taxon>Candidatus Berkelbacteria</taxon>
    </lineage>
</organism>
<dbReference type="Proteomes" id="UP000034487">
    <property type="component" value="Unassembled WGS sequence"/>
</dbReference>